<dbReference type="Pfam" id="PF00675">
    <property type="entry name" value="Peptidase_M16"/>
    <property type="match status" value="1"/>
</dbReference>
<dbReference type="Gene3D" id="3.30.830.10">
    <property type="entry name" value="Metalloenzyme, LuxS/M16 peptidase-like"/>
    <property type="match status" value="2"/>
</dbReference>
<dbReference type="InterPro" id="IPR050361">
    <property type="entry name" value="MPP/UQCRC_Complex"/>
</dbReference>
<dbReference type="Pfam" id="PF05193">
    <property type="entry name" value="Peptidase_M16_C"/>
    <property type="match status" value="1"/>
</dbReference>
<dbReference type="SUPFAM" id="SSF63411">
    <property type="entry name" value="LuxS/MPP-like metallohydrolase"/>
    <property type="match status" value="2"/>
</dbReference>
<dbReference type="EMBL" id="JAFMYV010000008">
    <property type="protein sequence ID" value="MBO0938053.1"/>
    <property type="molecule type" value="Genomic_DNA"/>
</dbReference>
<dbReference type="Proteomes" id="UP000664034">
    <property type="component" value="Unassembled WGS sequence"/>
</dbReference>
<evidence type="ECO:0000313" key="4">
    <source>
        <dbReference type="Proteomes" id="UP000664034"/>
    </source>
</evidence>
<dbReference type="InterPro" id="IPR011765">
    <property type="entry name" value="Pept_M16_N"/>
</dbReference>
<dbReference type="InterPro" id="IPR011249">
    <property type="entry name" value="Metalloenz_LuxS/M16"/>
</dbReference>
<dbReference type="RefSeq" id="WP_207365593.1">
    <property type="nucleotide sequence ID" value="NZ_JAFMYV010000008.1"/>
</dbReference>
<evidence type="ECO:0000259" key="1">
    <source>
        <dbReference type="Pfam" id="PF00675"/>
    </source>
</evidence>
<evidence type="ECO:0000259" key="2">
    <source>
        <dbReference type="Pfam" id="PF05193"/>
    </source>
</evidence>
<sequence length="428" mass="48117">MLLDRTQAPDYQLVNDARLVAVKTQKLDNGAPLYLIAFDQQPVMRVEVNFDAGSWFEPDDQAGAAFFAWKMLSEGTRSRTSAQISEAFDQYGAFLELNNGFDRGSLVVYCQPKHLHKVLPLLAELLTEAVYPEKEFDDLKTMTLQNLKVNFEKTSHVASVRFREKLFSRAHPYGRSQQPDSVARLTPADAQHFYERRIQLQPFRVLLAGQVGITEVALVNQYLGALPVGPPGTEAMPTPTITTDPTPELIEKAGSLQSSIRMGRTLFKRNHPDFHKVLVMNEVFGGYFGSRLMKNIREQKGYTYGISSNVGAFREAGQFMIGTDVKREFTQQTIDEIWKEIRLLQTEPVGDDELMTVKNYMAGEFVGSLNTPFEIADRYKLILLDGLPADFLSHYIARIRAVTASDVQQMAQTYLAEGSLIEVVVGSK</sequence>
<dbReference type="PANTHER" id="PTHR11851:SF224">
    <property type="entry name" value="PROCESSING PROTEASE"/>
    <property type="match status" value="1"/>
</dbReference>
<protein>
    <submittedName>
        <fullName evidence="3">Insulinase family protein</fullName>
    </submittedName>
</protein>
<dbReference type="InterPro" id="IPR007863">
    <property type="entry name" value="Peptidase_M16_C"/>
</dbReference>
<organism evidence="3 4">
    <name type="scientific">Fibrella rubiginis</name>
    <dbReference type="NCBI Taxonomy" id="2817060"/>
    <lineage>
        <taxon>Bacteria</taxon>
        <taxon>Pseudomonadati</taxon>
        <taxon>Bacteroidota</taxon>
        <taxon>Cytophagia</taxon>
        <taxon>Cytophagales</taxon>
        <taxon>Spirosomataceae</taxon>
        <taxon>Fibrella</taxon>
    </lineage>
</organism>
<name>A0A939GHU0_9BACT</name>
<proteinExistence type="predicted"/>
<comment type="caution">
    <text evidence="3">The sequence shown here is derived from an EMBL/GenBank/DDBJ whole genome shotgun (WGS) entry which is preliminary data.</text>
</comment>
<dbReference type="PANTHER" id="PTHR11851">
    <property type="entry name" value="METALLOPROTEASE"/>
    <property type="match status" value="1"/>
</dbReference>
<feature type="domain" description="Peptidase M16 C-terminal" evidence="2">
    <location>
        <begin position="185"/>
        <end position="359"/>
    </location>
</feature>
<keyword evidence="4" id="KW-1185">Reference proteome</keyword>
<evidence type="ECO:0000313" key="3">
    <source>
        <dbReference type="EMBL" id="MBO0938053.1"/>
    </source>
</evidence>
<accession>A0A939GHU0</accession>
<dbReference type="GO" id="GO:0046872">
    <property type="term" value="F:metal ion binding"/>
    <property type="evidence" value="ECO:0007669"/>
    <property type="project" value="InterPro"/>
</dbReference>
<feature type="domain" description="Peptidase M16 N-terminal" evidence="1">
    <location>
        <begin position="40"/>
        <end position="158"/>
    </location>
</feature>
<gene>
    <name evidence="3" type="ORF">J2I47_15980</name>
</gene>
<reference evidence="3" key="1">
    <citation type="submission" date="2021-03" db="EMBL/GenBank/DDBJ databases">
        <title>Fibrella sp. HMF5335 genome sequencing and assembly.</title>
        <authorList>
            <person name="Kang H."/>
            <person name="Kim H."/>
            <person name="Bae S."/>
            <person name="Joh K."/>
        </authorList>
    </citation>
    <scope>NUCLEOTIDE SEQUENCE</scope>
    <source>
        <strain evidence="3">HMF5335</strain>
    </source>
</reference>
<dbReference type="AlphaFoldDB" id="A0A939GHU0"/>